<dbReference type="Pfam" id="PF04525">
    <property type="entry name" value="LOR"/>
    <property type="match status" value="1"/>
</dbReference>
<dbReference type="InterPro" id="IPR007612">
    <property type="entry name" value="LOR"/>
</dbReference>
<comment type="caution">
    <text evidence="1">The sequence shown here is derived from an EMBL/GenBank/DDBJ whole genome shotgun (WGS) entry which is preliminary data.</text>
</comment>
<keyword evidence="2" id="KW-1185">Reference proteome</keyword>
<name>A0A840V5E6_9BACT</name>
<dbReference type="RefSeq" id="WP_221285198.1">
    <property type="nucleotide sequence ID" value="NZ_JACHFD010000016.1"/>
</dbReference>
<evidence type="ECO:0000313" key="1">
    <source>
        <dbReference type="EMBL" id="MBB5352853.1"/>
    </source>
</evidence>
<accession>A0A840V5E6</accession>
<proteinExistence type="predicted"/>
<evidence type="ECO:0000313" key="2">
    <source>
        <dbReference type="Proteomes" id="UP000557717"/>
    </source>
</evidence>
<organism evidence="1 2">
    <name type="scientific">Haloferula luteola</name>
    <dbReference type="NCBI Taxonomy" id="595692"/>
    <lineage>
        <taxon>Bacteria</taxon>
        <taxon>Pseudomonadati</taxon>
        <taxon>Verrucomicrobiota</taxon>
        <taxon>Verrucomicrobiia</taxon>
        <taxon>Verrucomicrobiales</taxon>
        <taxon>Verrucomicrobiaceae</taxon>
        <taxon>Haloferula</taxon>
    </lineage>
</organism>
<gene>
    <name evidence="1" type="ORF">HNR46_003101</name>
</gene>
<dbReference type="EMBL" id="JACHFD010000016">
    <property type="protein sequence ID" value="MBB5352853.1"/>
    <property type="molecule type" value="Genomic_DNA"/>
</dbReference>
<protein>
    <submittedName>
        <fullName evidence="1">Uncharacterized protein</fullName>
    </submittedName>
</protein>
<dbReference type="AlphaFoldDB" id="A0A840V5E6"/>
<sequence>MTDNPYAPPAFPATLPPATDDISRHLAGLQYPLQLSFKILALATQATVTDANGRTVFYTKQKIFKFKEHVEIFTDATRATRLAEIKTNKVIDWSARYFFTDSQGQAIGSVGRRGWRSLWKAHYETFNPGDDTPDFSLREENPWSKVFDSLLGEIPIIGLLTGYLFHPRYRASRIDAPAVMHLTKKPAFFEGRFLIEKCGDLTPREELNLMLSFLMLVLLERRRG</sequence>
<dbReference type="Proteomes" id="UP000557717">
    <property type="component" value="Unassembled WGS sequence"/>
</dbReference>
<reference evidence="1 2" key="1">
    <citation type="submission" date="2020-08" db="EMBL/GenBank/DDBJ databases">
        <title>Genomic Encyclopedia of Type Strains, Phase IV (KMG-IV): sequencing the most valuable type-strain genomes for metagenomic binning, comparative biology and taxonomic classification.</title>
        <authorList>
            <person name="Goeker M."/>
        </authorList>
    </citation>
    <scope>NUCLEOTIDE SEQUENCE [LARGE SCALE GENOMIC DNA]</scope>
    <source>
        <strain evidence="1 2">YC6886</strain>
    </source>
</reference>